<reference evidence="1" key="1">
    <citation type="submission" date="2019-08" db="EMBL/GenBank/DDBJ databases">
        <authorList>
            <person name="Kucharzyk K."/>
            <person name="Murdoch R.W."/>
            <person name="Higgins S."/>
            <person name="Loffler F."/>
        </authorList>
    </citation>
    <scope>NUCLEOTIDE SEQUENCE</scope>
</reference>
<gene>
    <name evidence="1" type="ORF">SDC9_189092</name>
</gene>
<dbReference type="EMBL" id="VSSQ01098661">
    <property type="protein sequence ID" value="MPN41540.1"/>
    <property type="molecule type" value="Genomic_DNA"/>
</dbReference>
<organism evidence="1">
    <name type="scientific">bioreactor metagenome</name>
    <dbReference type="NCBI Taxonomy" id="1076179"/>
    <lineage>
        <taxon>unclassified sequences</taxon>
        <taxon>metagenomes</taxon>
        <taxon>ecological metagenomes</taxon>
    </lineage>
</organism>
<accession>A0A645HRS3</accession>
<sequence length="149" mass="15838">MAKPAMNPMAIAPKGETTAQPAVMATRPANEPFSVIETSGLPYFAQVNKSVTRVAVTADKFVFKKIVPIKARVSSPVAATVEAPLNPNHANQRMKTPRAPIVKLWPGMTCAFPSLYFPIRGPTTAAPTRAATPPTICTAVDPAKSMKPI</sequence>
<dbReference type="AlphaFoldDB" id="A0A645HRS3"/>
<name>A0A645HRS3_9ZZZZ</name>
<protein>
    <submittedName>
        <fullName evidence="1">Uncharacterized protein</fullName>
    </submittedName>
</protein>
<comment type="caution">
    <text evidence="1">The sequence shown here is derived from an EMBL/GenBank/DDBJ whole genome shotgun (WGS) entry which is preliminary data.</text>
</comment>
<evidence type="ECO:0000313" key="1">
    <source>
        <dbReference type="EMBL" id="MPN41540.1"/>
    </source>
</evidence>
<proteinExistence type="predicted"/>